<keyword evidence="6 12" id="KW-1133">Transmembrane helix</keyword>
<keyword evidence="4 12" id="KW-0812">Transmembrane</keyword>
<dbReference type="GO" id="GO:0005385">
    <property type="term" value="F:zinc ion transmembrane transporter activity"/>
    <property type="evidence" value="ECO:0007669"/>
    <property type="project" value="TreeGrafter"/>
</dbReference>
<evidence type="ECO:0000256" key="4">
    <source>
        <dbReference type="ARBA" id="ARBA00022692"/>
    </source>
</evidence>
<feature type="transmembrane region" description="Helical" evidence="12">
    <location>
        <begin position="39"/>
        <end position="60"/>
    </location>
</feature>
<dbReference type="PANTHER" id="PTHR11040">
    <property type="entry name" value="ZINC/IRON TRANSPORTER"/>
    <property type="match status" value="1"/>
</dbReference>
<evidence type="ECO:0000256" key="11">
    <source>
        <dbReference type="SAM" id="MobiDB-lite"/>
    </source>
</evidence>
<dbReference type="Proteomes" id="UP000271162">
    <property type="component" value="Unassembled WGS sequence"/>
</dbReference>
<evidence type="ECO:0000256" key="12">
    <source>
        <dbReference type="SAM" id="Phobius"/>
    </source>
</evidence>
<accession>A0A0N4YW85</accession>
<organism evidence="15">
    <name type="scientific">Nippostrongylus brasiliensis</name>
    <name type="common">Rat hookworm</name>
    <dbReference type="NCBI Taxonomy" id="27835"/>
    <lineage>
        <taxon>Eukaryota</taxon>
        <taxon>Metazoa</taxon>
        <taxon>Ecdysozoa</taxon>
        <taxon>Nematoda</taxon>
        <taxon>Chromadorea</taxon>
        <taxon>Rhabditida</taxon>
        <taxon>Rhabditina</taxon>
        <taxon>Rhabditomorpha</taxon>
        <taxon>Strongyloidea</taxon>
        <taxon>Heligmosomidae</taxon>
        <taxon>Nippostrongylus</taxon>
    </lineage>
</organism>
<feature type="compositionally biased region" description="Acidic residues" evidence="11">
    <location>
        <begin position="161"/>
        <end position="170"/>
    </location>
</feature>
<feature type="transmembrane region" description="Helical" evidence="12">
    <location>
        <begin position="12"/>
        <end position="32"/>
    </location>
</feature>
<feature type="transmembrane region" description="Helical" evidence="12">
    <location>
        <begin position="72"/>
        <end position="93"/>
    </location>
</feature>
<comment type="similarity">
    <text evidence="2">Belongs to the ZIP transporter (TC 2.A.5) family.</text>
</comment>
<evidence type="ECO:0000256" key="1">
    <source>
        <dbReference type="ARBA" id="ARBA00004651"/>
    </source>
</evidence>
<evidence type="ECO:0000256" key="5">
    <source>
        <dbReference type="ARBA" id="ARBA00022833"/>
    </source>
</evidence>
<dbReference type="OMA" id="CIMELLP"/>
<dbReference type="GO" id="GO:0005886">
    <property type="term" value="C:plasma membrane"/>
    <property type="evidence" value="ECO:0007669"/>
    <property type="project" value="UniProtKB-SubCell"/>
</dbReference>
<dbReference type="PROSITE" id="PS51257">
    <property type="entry name" value="PROKAR_LIPOPROTEIN"/>
    <property type="match status" value="1"/>
</dbReference>
<name>A0A0N4YW85_NIPBR</name>
<feature type="compositionally biased region" description="Polar residues" evidence="11">
    <location>
        <begin position="122"/>
        <end position="146"/>
    </location>
</feature>
<keyword evidence="14" id="KW-1185">Reference proteome</keyword>
<protein>
    <recommendedName>
        <fullName evidence="8">Zinc transporter ZIP11</fullName>
    </recommendedName>
    <alternativeName>
        <fullName evidence="9">Solute carrier family 39 member 11</fullName>
    </alternativeName>
    <alternativeName>
        <fullName evidence="10">Zrt- and Irt-like protein 11</fullName>
    </alternativeName>
</protein>
<evidence type="ECO:0000313" key="13">
    <source>
        <dbReference type="EMBL" id="VDL85424.1"/>
    </source>
</evidence>
<dbReference type="AlphaFoldDB" id="A0A0N4YW85"/>
<keyword evidence="7 12" id="KW-0472">Membrane</keyword>
<proteinExistence type="inferred from homology"/>
<evidence type="ECO:0000256" key="2">
    <source>
        <dbReference type="ARBA" id="ARBA00006939"/>
    </source>
</evidence>
<reference evidence="13 14" key="2">
    <citation type="submission" date="2018-11" db="EMBL/GenBank/DDBJ databases">
        <authorList>
            <consortium name="Pathogen Informatics"/>
        </authorList>
    </citation>
    <scope>NUCLEOTIDE SEQUENCE [LARGE SCALE GENOMIC DNA]</scope>
</reference>
<evidence type="ECO:0000256" key="9">
    <source>
        <dbReference type="ARBA" id="ARBA00042540"/>
    </source>
</evidence>
<evidence type="ECO:0000313" key="15">
    <source>
        <dbReference type="WBParaSite" id="NBR_0002150701-mRNA-1"/>
    </source>
</evidence>
<dbReference type="Pfam" id="PF02535">
    <property type="entry name" value="Zip"/>
    <property type="match status" value="1"/>
</dbReference>
<evidence type="ECO:0000256" key="10">
    <source>
        <dbReference type="ARBA" id="ARBA00042973"/>
    </source>
</evidence>
<reference evidence="15" key="1">
    <citation type="submission" date="2017-02" db="UniProtKB">
        <authorList>
            <consortium name="WormBaseParasite"/>
        </authorList>
    </citation>
    <scope>IDENTIFICATION</scope>
</reference>
<dbReference type="STRING" id="27835.A0A0N4YW85"/>
<comment type="subcellular location">
    <subcellularLocation>
        <location evidence="1">Cell membrane</location>
        <topology evidence="1">Multi-pass membrane protein</topology>
    </subcellularLocation>
</comment>
<keyword evidence="5" id="KW-0862">Zinc</keyword>
<dbReference type="WBParaSite" id="NBR_0002150701-mRNA-1">
    <property type="protein sequence ID" value="NBR_0002150701-mRNA-1"/>
    <property type="gene ID" value="NBR_0002150701"/>
</dbReference>
<keyword evidence="3" id="KW-1003">Cell membrane</keyword>
<dbReference type="EMBL" id="UYSL01026445">
    <property type="protein sequence ID" value="VDL85424.1"/>
    <property type="molecule type" value="Genomic_DNA"/>
</dbReference>
<dbReference type="PANTHER" id="PTHR11040:SF211">
    <property type="entry name" value="ZINC TRANSPORTER ZIP11"/>
    <property type="match status" value="1"/>
</dbReference>
<evidence type="ECO:0000256" key="8">
    <source>
        <dbReference type="ARBA" id="ARBA00040593"/>
    </source>
</evidence>
<gene>
    <name evidence="13" type="ORF">NBR_LOCUS21508</name>
</gene>
<evidence type="ECO:0000313" key="14">
    <source>
        <dbReference type="Proteomes" id="UP000271162"/>
    </source>
</evidence>
<evidence type="ECO:0000256" key="7">
    <source>
        <dbReference type="ARBA" id="ARBA00023136"/>
    </source>
</evidence>
<sequence>MIRGINPVWQALVAGCFTWGVTALGSALVFVMKHQNRKLLDLSLGFAAGVMTAASFWSLLAPAIEISEKTMGSLAFLPVAVGFAVGAAFVHFADRMLPSCVMGDTVVMDYLAPAKTETQLSLVSGNGSESTPTSRYDSVTHTNSSNLRHRGATNRAVDAQEITEDGDSADAGEKERLRRIEDEYRSSWRRIMLLILAVTVHNIPEGLAVGVGFGSIGKTEAAKFETAFNLAIGIGLQNFPEGLAVSLPLAAFGHSKLKRNRG</sequence>
<feature type="region of interest" description="Disordered" evidence="11">
    <location>
        <begin position="122"/>
        <end position="174"/>
    </location>
</feature>
<evidence type="ECO:0000256" key="6">
    <source>
        <dbReference type="ARBA" id="ARBA00022989"/>
    </source>
</evidence>
<dbReference type="InterPro" id="IPR003689">
    <property type="entry name" value="ZIP"/>
</dbReference>
<evidence type="ECO:0000256" key="3">
    <source>
        <dbReference type="ARBA" id="ARBA00022475"/>
    </source>
</evidence>